<reference evidence="1" key="1">
    <citation type="submission" date="2012-04" db="EMBL/GenBank/DDBJ databases">
        <title>The Genome Sequence of Fusarium oxysporum melonis.</title>
        <authorList>
            <consortium name="The Broad Institute Genome Sequencing Platform"/>
            <person name="Ma L.-J."/>
            <person name="Gale L.R."/>
            <person name="Schwartz D.C."/>
            <person name="Zhou S."/>
            <person name="Corby-Kistler H."/>
            <person name="Young S.K."/>
            <person name="Zeng Q."/>
            <person name="Gargeya S."/>
            <person name="Fitzgerald M."/>
            <person name="Haas B."/>
            <person name="Abouelleil A."/>
            <person name="Alvarado L."/>
            <person name="Arachchi H.M."/>
            <person name="Berlin A."/>
            <person name="Brown A."/>
            <person name="Chapman S.B."/>
            <person name="Chen Z."/>
            <person name="Dunbar C."/>
            <person name="Freedman E."/>
            <person name="Gearin G."/>
            <person name="Goldberg J."/>
            <person name="Griggs A."/>
            <person name="Gujja S."/>
            <person name="Heiman D."/>
            <person name="Howarth C."/>
            <person name="Larson L."/>
            <person name="Lui A."/>
            <person name="MacDonald P.J.P."/>
            <person name="Montmayeur A."/>
            <person name="Murphy C."/>
            <person name="Neiman D."/>
            <person name="Pearson M."/>
            <person name="Priest M."/>
            <person name="Roberts A."/>
            <person name="Saif S."/>
            <person name="Shea T."/>
            <person name="Shenoy N."/>
            <person name="Sisk P."/>
            <person name="Stolte C."/>
            <person name="Sykes S."/>
            <person name="Wortman J."/>
            <person name="Nusbaum C."/>
            <person name="Birren B."/>
        </authorList>
    </citation>
    <scope>NUCLEOTIDE SEQUENCE</scope>
    <source>
        <strain evidence="1">26406</strain>
    </source>
</reference>
<protein>
    <submittedName>
        <fullName evidence="1">Uncharacterized protein</fullName>
    </submittedName>
</protein>
<organism evidence="1">
    <name type="scientific">Fusarium oxysporum f. sp. melonis 26406</name>
    <dbReference type="NCBI Taxonomy" id="1089452"/>
    <lineage>
        <taxon>Eukaryota</taxon>
        <taxon>Fungi</taxon>
        <taxon>Dikarya</taxon>
        <taxon>Ascomycota</taxon>
        <taxon>Pezizomycotina</taxon>
        <taxon>Sordariomycetes</taxon>
        <taxon>Hypocreomycetidae</taxon>
        <taxon>Hypocreales</taxon>
        <taxon>Nectriaceae</taxon>
        <taxon>Fusarium</taxon>
        <taxon>Fusarium oxysporum species complex</taxon>
    </lineage>
</organism>
<proteinExistence type="predicted"/>
<dbReference type="AlphaFoldDB" id="W9YWY6"/>
<sequence>MIRRGILRRAITKNPTVIMCSTAVFVIQEMTLRTKIFQPVHSTSRQLCMGMKIMN</sequence>
<dbReference type="Proteomes" id="UP000030703">
    <property type="component" value="Unassembled WGS sequence"/>
</dbReference>
<gene>
    <name evidence="1" type="ORF">FOMG_19559</name>
</gene>
<name>W9YWY6_FUSOX</name>
<dbReference type="VEuPathDB" id="FungiDB:FOMG_19559"/>
<dbReference type="EMBL" id="KI980638">
    <property type="protein sequence ID" value="EXK23680.1"/>
    <property type="molecule type" value="Genomic_DNA"/>
</dbReference>
<reference evidence="1" key="2">
    <citation type="submission" date="2014-02" db="EMBL/GenBank/DDBJ databases">
        <title>Annotation of the Genome Sequence of Fusarium oxysporum f. sp. melonis 26406.</title>
        <authorList>
            <consortium name="The Broad Institute Genomics Platform"/>
            <person name="Ma L.-J."/>
            <person name="Corby-Kistler H."/>
            <person name="Broz K."/>
            <person name="Gale L.R."/>
            <person name="Jonkers W."/>
            <person name="O'Donnell K."/>
            <person name="Ploetz R."/>
            <person name="Steinberg C."/>
            <person name="Schwartz D.C."/>
            <person name="VanEtten H."/>
            <person name="Zhou S."/>
            <person name="Young S.K."/>
            <person name="Zeng Q."/>
            <person name="Gargeya S."/>
            <person name="Fitzgerald M."/>
            <person name="Abouelleil A."/>
            <person name="Alvarado L."/>
            <person name="Chapman S.B."/>
            <person name="Gainer-Dewar J."/>
            <person name="Goldberg J."/>
            <person name="Griggs A."/>
            <person name="Gujja S."/>
            <person name="Hansen M."/>
            <person name="Howarth C."/>
            <person name="Imamovic A."/>
            <person name="Ireland A."/>
            <person name="Larimer J."/>
            <person name="McCowan C."/>
            <person name="Murphy C."/>
            <person name="Pearson M."/>
            <person name="Poon T.W."/>
            <person name="Priest M."/>
            <person name="Roberts A."/>
            <person name="Saif S."/>
            <person name="Shea T."/>
            <person name="Sykes S."/>
            <person name="Wortman J."/>
            <person name="Nusbaum C."/>
            <person name="Birren B."/>
        </authorList>
    </citation>
    <scope>NUCLEOTIDE SEQUENCE</scope>
    <source>
        <strain evidence="1">26406</strain>
    </source>
</reference>
<evidence type="ECO:0000313" key="1">
    <source>
        <dbReference type="EMBL" id="EXK23680.1"/>
    </source>
</evidence>
<accession>W9YWY6</accession>
<dbReference type="HOGENOM" id="CLU_3032445_0_0_1"/>